<proteinExistence type="predicted"/>
<dbReference type="Pfam" id="PF12937">
    <property type="entry name" value="F-box-like"/>
    <property type="match status" value="1"/>
</dbReference>
<dbReference type="EMBL" id="CM000769">
    <property type="protein sequence ID" value="OQU76814.1"/>
    <property type="molecule type" value="Genomic_DNA"/>
</dbReference>
<dbReference type="Proteomes" id="UP000000768">
    <property type="component" value="Chromosome 10"/>
</dbReference>
<reference evidence="4" key="2">
    <citation type="journal article" date="2018" name="Plant J.">
        <title>The Sorghum bicolor reference genome: improved assembly, gene annotations, a transcriptome atlas, and signatures of genome organization.</title>
        <authorList>
            <person name="McCormick R.F."/>
            <person name="Truong S.K."/>
            <person name="Sreedasyam A."/>
            <person name="Jenkins J."/>
            <person name="Shu S."/>
            <person name="Sims D."/>
            <person name="Kennedy M."/>
            <person name="Amirebrahimi M."/>
            <person name="Weers B.D."/>
            <person name="McKinley B."/>
            <person name="Mattison A."/>
            <person name="Morishige D.T."/>
            <person name="Grimwood J."/>
            <person name="Schmutz J."/>
            <person name="Mullet J.E."/>
        </authorList>
    </citation>
    <scope>NUCLEOTIDE SEQUENCE [LARGE SCALE GENOMIC DNA]</scope>
    <source>
        <strain evidence="4">cv. BTx623</strain>
    </source>
</reference>
<dbReference type="eggNOG" id="KOG1752">
    <property type="taxonomic scope" value="Eukaryota"/>
</dbReference>
<organism evidence="3 4">
    <name type="scientific">Sorghum bicolor</name>
    <name type="common">Sorghum</name>
    <name type="synonym">Sorghum vulgare</name>
    <dbReference type="NCBI Taxonomy" id="4558"/>
    <lineage>
        <taxon>Eukaryota</taxon>
        <taxon>Viridiplantae</taxon>
        <taxon>Streptophyta</taxon>
        <taxon>Embryophyta</taxon>
        <taxon>Tracheophyta</taxon>
        <taxon>Spermatophyta</taxon>
        <taxon>Magnoliopsida</taxon>
        <taxon>Liliopsida</taxon>
        <taxon>Poales</taxon>
        <taxon>Poaceae</taxon>
        <taxon>PACMAD clade</taxon>
        <taxon>Panicoideae</taxon>
        <taxon>Andropogonodae</taxon>
        <taxon>Andropogoneae</taxon>
        <taxon>Sorghinae</taxon>
        <taxon>Sorghum</taxon>
    </lineage>
</organism>
<evidence type="ECO:0000313" key="3">
    <source>
        <dbReference type="EMBL" id="OQU76814.1"/>
    </source>
</evidence>
<feature type="domain" description="KIB1-4 beta-propeller" evidence="1">
    <location>
        <begin position="95"/>
        <end position="413"/>
    </location>
</feature>
<dbReference type="Gene3D" id="1.20.1280.50">
    <property type="match status" value="1"/>
</dbReference>
<dbReference type="InterPro" id="IPR011044">
    <property type="entry name" value="Quino_amine_DH_bsu"/>
</dbReference>
<evidence type="ECO:0000313" key="4">
    <source>
        <dbReference type="Proteomes" id="UP000000768"/>
    </source>
</evidence>
<dbReference type="CDD" id="cd09917">
    <property type="entry name" value="F-box_SF"/>
    <property type="match status" value="1"/>
</dbReference>
<sequence length="445" mass="48658">MGSSSNERRSASRWSELPADVLVTVLEGLAIRDLCRAGAVCRWWNAASSHVRTQHRALSRPRTPCLLYAAAAAGSSSSSPSDSEPPAATTSAATLFSVTDGRSYPVPFAGGASIAEGFWLGASHGWLVTVDDHAEPHLVNPVTGQRIDTLPSVATVAQVRRVHDGEGGAVVADRYTVYEYNSSLWLIRYLYVRAIISSDPSDGDGDGDCVVVLVYWPQYQLCFARPGDAHWTWIRPPTENTQYCDCAFDGDGRTLYAMRHDGAIHAFDLHGRPELEREVVLRPQVQGGKTTTNYLVHAPWLRGGAGGSWLQVWRKMGASKPTVTTTTTPAPVAQESAWRTESISVYQVDLAAQTLVEIKSLGDHALFVGCNYSFALAATDSAGVLPSHVYYTDNEEQYALYSPECPRDIGIYNVGDGSFHQIQPPCPWLNWPLPTWIMPSLRYKG</sequence>
<dbReference type="InterPro" id="IPR036047">
    <property type="entry name" value="F-box-like_dom_sf"/>
</dbReference>
<dbReference type="InParanoid" id="A0A1W0VU82"/>
<reference evidence="3 4" key="1">
    <citation type="journal article" date="2009" name="Nature">
        <title>The Sorghum bicolor genome and the diversification of grasses.</title>
        <authorList>
            <person name="Paterson A.H."/>
            <person name="Bowers J.E."/>
            <person name="Bruggmann R."/>
            <person name="Dubchak I."/>
            <person name="Grimwood J."/>
            <person name="Gundlach H."/>
            <person name="Haberer G."/>
            <person name="Hellsten U."/>
            <person name="Mitros T."/>
            <person name="Poliakov A."/>
            <person name="Schmutz J."/>
            <person name="Spannagl M."/>
            <person name="Tang H."/>
            <person name="Wang X."/>
            <person name="Wicker T."/>
            <person name="Bharti A.K."/>
            <person name="Chapman J."/>
            <person name="Feltus F.A."/>
            <person name="Gowik U."/>
            <person name="Grigoriev I.V."/>
            <person name="Lyons E."/>
            <person name="Maher C.A."/>
            <person name="Martis M."/>
            <person name="Narechania A."/>
            <person name="Otillar R.P."/>
            <person name="Penning B.W."/>
            <person name="Salamov A.A."/>
            <person name="Wang Y."/>
            <person name="Zhang L."/>
            <person name="Carpita N.C."/>
            <person name="Freeling M."/>
            <person name="Gingle A.R."/>
            <person name="Hash C.T."/>
            <person name="Keller B."/>
            <person name="Klein P."/>
            <person name="Kresovich S."/>
            <person name="McCann M.C."/>
            <person name="Ming R."/>
            <person name="Peterson D.G."/>
            <person name="Mehboob-ur-Rahman"/>
            <person name="Ware D."/>
            <person name="Westhoff P."/>
            <person name="Mayer K.F."/>
            <person name="Messing J."/>
            <person name="Rokhsar D.S."/>
        </authorList>
    </citation>
    <scope>NUCLEOTIDE SEQUENCE [LARGE SCALE GENOMIC DNA]</scope>
    <source>
        <strain evidence="4">cv. BTx623</strain>
    </source>
</reference>
<dbReference type="SUPFAM" id="SSF50969">
    <property type="entry name" value="YVTN repeat-like/Quinoprotein amine dehydrogenase"/>
    <property type="match status" value="1"/>
</dbReference>
<dbReference type="STRING" id="4558.A0A1W0VU82"/>
<dbReference type="SUPFAM" id="SSF81383">
    <property type="entry name" value="F-box domain"/>
    <property type="match status" value="1"/>
</dbReference>
<dbReference type="OMA" id="MVCRRMG"/>
<keyword evidence="4" id="KW-1185">Reference proteome</keyword>
<dbReference type="PANTHER" id="PTHR44586">
    <property type="entry name" value="F-BOX DOMAIN CONTAINING PROTEIN, EXPRESSED"/>
    <property type="match status" value="1"/>
</dbReference>
<evidence type="ECO:0000259" key="2">
    <source>
        <dbReference type="Pfam" id="PF12937"/>
    </source>
</evidence>
<dbReference type="Gramene" id="OQU76814">
    <property type="protein sequence ID" value="OQU76814"/>
    <property type="gene ID" value="SORBI_3010G216500"/>
</dbReference>
<evidence type="ECO:0000259" key="1">
    <source>
        <dbReference type="Pfam" id="PF03478"/>
    </source>
</evidence>
<gene>
    <name evidence="3" type="ORF">SORBI_3010G216500</name>
</gene>
<feature type="domain" description="F-box" evidence="2">
    <location>
        <begin position="14"/>
        <end position="49"/>
    </location>
</feature>
<dbReference type="InterPro" id="IPR005174">
    <property type="entry name" value="KIB1-4_b-propeller"/>
</dbReference>
<dbReference type="Pfam" id="PF03478">
    <property type="entry name" value="Beta-prop_KIB1-4"/>
    <property type="match status" value="1"/>
</dbReference>
<evidence type="ECO:0008006" key="5">
    <source>
        <dbReference type="Google" id="ProtNLM"/>
    </source>
</evidence>
<protein>
    <recommendedName>
        <fullName evidence="5">F-box domain-containing protein</fullName>
    </recommendedName>
</protein>
<name>A0A1W0VU82_SORBI</name>
<dbReference type="PANTHER" id="PTHR44586:SF10">
    <property type="entry name" value="DUF295 DOMAIN-CONTAINING PROTEIN"/>
    <property type="match status" value="1"/>
</dbReference>
<dbReference type="InterPro" id="IPR001810">
    <property type="entry name" value="F-box_dom"/>
</dbReference>
<dbReference type="AlphaFoldDB" id="A0A1W0VU82"/>
<dbReference type="FunCoup" id="A0A1W0VU82">
    <property type="interactions" value="514"/>
</dbReference>
<accession>A0A1W0VU82</accession>